<dbReference type="GeneID" id="30967675"/>
<dbReference type="InterPro" id="IPR001611">
    <property type="entry name" value="Leu-rich_rpt"/>
</dbReference>
<evidence type="ECO:0000256" key="2">
    <source>
        <dbReference type="ARBA" id="ARBA00022737"/>
    </source>
</evidence>
<keyword evidence="1" id="KW-0433">Leucine-rich repeat</keyword>
<dbReference type="Proteomes" id="UP000095038">
    <property type="component" value="Unassembled WGS sequence"/>
</dbReference>
<dbReference type="PANTHER" id="PTHR46652">
    <property type="entry name" value="LEUCINE-RICH REPEAT AND IQ DOMAIN-CONTAINING PROTEIN 1-RELATED"/>
    <property type="match status" value="1"/>
</dbReference>
<dbReference type="Pfam" id="PF12799">
    <property type="entry name" value="LRR_4"/>
    <property type="match status" value="1"/>
</dbReference>
<evidence type="ECO:0000313" key="3">
    <source>
        <dbReference type="EMBL" id="ODV58380.1"/>
    </source>
</evidence>
<keyword evidence="2" id="KW-0677">Repeat</keyword>
<dbReference type="InterPro" id="IPR025875">
    <property type="entry name" value="Leu-rich_rpt_4"/>
</dbReference>
<dbReference type="SUPFAM" id="SSF52058">
    <property type="entry name" value="L domain-like"/>
    <property type="match status" value="1"/>
</dbReference>
<organism evidence="3 4">
    <name type="scientific">Ascoidea rubescens DSM 1968</name>
    <dbReference type="NCBI Taxonomy" id="1344418"/>
    <lineage>
        <taxon>Eukaryota</taxon>
        <taxon>Fungi</taxon>
        <taxon>Dikarya</taxon>
        <taxon>Ascomycota</taxon>
        <taxon>Saccharomycotina</taxon>
        <taxon>Saccharomycetes</taxon>
        <taxon>Ascoideaceae</taxon>
        <taxon>Ascoidea</taxon>
    </lineage>
</organism>
<dbReference type="PANTHER" id="PTHR46652:SF3">
    <property type="entry name" value="LEUCINE-RICH REPEAT-CONTAINING PROTEIN 9"/>
    <property type="match status" value="1"/>
</dbReference>
<dbReference type="STRING" id="1344418.A0A1D2V9Q8"/>
<dbReference type="InterPro" id="IPR032675">
    <property type="entry name" value="LRR_dom_sf"/>
</dbReference>
<accession>A0A1D2V9Q8</accession>
<dbReference type="SMART" id="SM00369">
    <property type="entry name" value="LRR_TYP"/>
    <property type="match status" value="4"/>
</dbReference>
<keyword evidence="4" id="KW-1185">Reference proteome</keyword>
<dbReference type="SMART" id="SM00365">
    <property type="entry name" value="LRR_SD22"/>
    <property type="match status" value="7"/>
</dbReference>
<dbReference type="RefSeq" id="XP_020044687.1">
    <property type="nucleotide sequence ID" value="XM_020194039.1"/>
</dbReference>
<gene>
    <name evidence="3" type="ORF">ASCRUDRAFT_77863</name>
</gene>
<dbReference type="PROSITE" id="PS51450">
    <property type="entry name" value="LRR"/>
    <property type="match status" value="6"/>
</dbReference>
<proteinExistence type="predicted"/>
<dbReference type="Gene3D" id="3.80.10.10">
    <property type="entry name" value="Ribonuclease Inhibitor"/>
    <property type="match status" value="2"/>
</dbReference>
<protein>
    <submittedName>
        <fullName evidence="3">L domain-like protein</fullName>
    </submittedName>
</protein>
<dbReference type="OrthoDB" id="7451790at2759"/>
<dbReference type="InterPro" id="IPR003591">
    <property type="entry name" value="Leu-rich_rpt_typical-subtyp"/>
</dbReference>
<sequence length="489" mass="56011">MEPVHCNSLDPLACLPPHVLTDVLCRVPLPKLWLLSLSESFLVSQIASLYFYQSVHMTNYNHDYNKYNHFYDSLNISASKLKKTKIKSAVRNIYNDNAHRSCIDTIRINLLDLLSKPFFYPKFHLFNHITINLNNELLSRIADSITLNNFPPQFNFPNAAHLQIIFKKSSKLLLKKSANNNINQQFDASINVLINNCFPNSSALLSKFTLNSQLSNFDNQLQSNFRNLTYLNLSNNLINDLSDFPLTNFPKLTSLNLSKNRLKTINGLNHLKNLKFLNLSSVNYYNFNSRWLESLIIDNLSELSNLQSLDLSNNGIAEIKNLSSLSNLQYLNLSHNVLIKNIDNLSDLKNLQILKLVNTNISKIENLSNLSNLKILDLSSNLISKLQNLNNLNNLSNLILKNNYISIIDLSQILNLKKLEIIDISKSKISNLEFTPFDYSNHYNTLFPNLKAFYIDSIDNNSLPKTIIKEFKVNNYKSSLNSSPIKLSY</sequence>
<dbReference type="PRINTS" id="PR00019">
    <property type="entry name" value="LEURICHRPT"/>
</dbReference>
<dbReference type="Pfam" id="PF13855">
    <property type="entry name" value="LRR_8"/>
    <property type="match status" value="1"/>
</dbReference>
<dbReference type="EMBL" id="KV454492">
    <property type="protein sequence ID" value="ODV58380.1"/>
    <property type="molecule type" value="Genomic_DNA"/>
</dbReference>
<dbReference type="InParanoid" id="A0A1D2V9Q8"/>
<reference evidence="4" key="1">
    <citation type="submission" date="2016-05" db="EMBL/GenBank/DDBJ databases">
        <title>Comparative genomics of biotechnologically important yeasts.</title>
        <authorList>
            <consortium name="DOE Joint Genome Institute"/>
            <person name="Riley R."/>
            <person name="Haridas S."/>
            <person name="Wolfe K.H."/>
            <person name="Lopes M.R."/>
            <person name="Hittinger C.T."/>
            <person name="Goker M."/>
            <person name="Salamov A."/>
            <person name="Wisecaver J."/>
            <person name="Long T.M."/>
            <person name="Aerts A.L."/>
            <person name="Barry K."/>
            <person name="Choi C."/>
            <person name="Clum A."/>
            <person name="Coughlan A.Y."/>
            <person name="Deshpande S."/>
            <person name="Douglass A.P."/>
            <person name="Hanson S.J."/>
            <person name="Klenk H.-P."/>
            <person name="Labutti K."/>
            <person name="Lapidus A."/>
            <person name="Lindquist E."/>
            <person name="Lipzen A."/>
            <person name="Meier-Kolthoff J.P."/>
            <person name="Ohm R.A."/>
            <person name="Otillar R.P."/>
            <person name="Pangilinan J."/>
            <person name="Peng Y."/>
            <person name="Rokas A."/>
            <person name="Rosa C.A."/>
            <person name="Scheuner C."/>
            <person name="Sibirny A.A."/>
            <person name="Slot J.C."/>
            <person name="Stielow J.B."/>
            <person name="Sun H."/>
            <person name="Kurtzman C.P."/>
            <person name="Blackwell M."/>
            <person name="Grigoriev I.V."/>
            <person name="Jeffries T.W."/>
        </authorList>
    </citation>
    <scope>NUCLEOTIDE SEQUENCE [LARGE SCALE GENOMIC DNA]</scope>
    <source>
        <strain evidence="4">DSM 1968</strain>
    </source>
</reference>
<name>A0A1D2V9Q8_9ASCO</name>
<dbReference type="AlphaFoldDB" id="A0A1D2V9Q8"/>
<evidence type="ECO:0000256" key="1">
    <source>
        <dbReference type="ARBA" id="ARBA00022614"/>
    </source>
</evidence>
<evidence type="ECO:0000313" key="4">
    <source>
        <dbReference type="Proteomes" id="UP000095038"/>
    </source>
</evidence>
<dbReference type="InterPro" id="IPR050836">
    <property type="entry name" value="SDS22/Internalin_LRR"/>
</dbReference>